<evidence type="ECO:0000313" key="2">
    <source>
        <dbReference type="EMBL" id="SOB53845.1"/>
    </source>
</evidence>
<keyword evidence="1" id="KW-1133">Transmembrane helix</keyword>
<accession>A0AAX2HAJ1</accession>
<feature type="transmembrane region" description="Helical" evidence="1">
    <location>
        <begin position="34"/>
        <end position="53"/>
    </location>
</feature>
<organism evidence="2 3">
    <name type="scientific">Pseudomonas lundensis</name>
    <dbReference type="NCBI Taxonomy" id="86185"/>
    <lineage>
        <taxon>Bacteria</taxon>
        <taxon>Pseudomonadati</taxon>
        <taxon>Pseudomonadota</taxon>
        <taxon>Gammaproteobacteria</taxon>
        <taxon>Pseudomonadales</taxon>
        <taxon>Pseudomonadaceae</taxon>
        <taxon>Pseudomonas</taxon>
    </lineage>
</organism>
<reference evidence="2 3" key="1">
    <citation type="submission" date="2017-08" db="EMBL/GenBank/DDBJ databases">
        <authorList>
            <person name="Chaillou S."/>
        </authorList>
    </citation>
    <scope>NUCLEOTIDE SEQUENCE [LARGE SCALE GENOMIC DNA]</scope>
    <source>
        <strain evidence="2 3">MFPA15A1205</strain>
    </source>
</reference>
<keyword evidence="1" id="KW-0472">Membrane</keyword>
<evidence type="ECO:0008006" key="4">
    <source>
        <dbReference type="Google" id="ProtNLM"/>
    </source>
</evidence>
<evidence type="ECO:0000313" key="3">
    <source>
        <dbReference type="Proteomes" id="UP000219564"/>
    </source>
</evidence>
<dbReference type="AlphaFoldDB" id="A0AAX2HAJ1"/>
<comment type="caution">
    <text evidence="2">The sequence shown here is derived from an EMBL/GenBank/DDBJ whole genome shotgun (WGS) entry which is preliminary data.</text>
</comment>
<evidence type="ECO:0000256" key="1">
    <source>
        <dbReference type="SAM" id="Phobius"/>
    </source>
</evidence>
<keyword evidence="1" id="KW-0812">Transmembrane</keyword>
<dbReference type="EMBL" id="OBKZ01000041">
    <property type="protein sequence ID" value="SOB53845.1"/>
    <property type="molecule type" value="Genomic_DNA"/>
</dbReference>
<protein>
    <recommendedName>
        <fullName evidence="4">DUF3098 domain-containing protein</fullName>
    </recommendedName>
</protein>
<sequence length="58" mass="6479">MDKAFRNPLFLVGFALVICGGTFALNGLLTERTFLYMAPGLLIPGVTFMLTGWKRRNQ</sequence>
<gene>
    <name evidence="2" type="ORF">PLUA15_460035</name>
</gene>
<name>A0AAX2HAJ1_9PSED</name>
<dbReference type="RefSeq" id="WP_162841627.1">
    <property type="nucleotide sequence ID" value="NZ_CP075177.1"/>
</dbReference>
<dbReference type="Proteomes" id="UP000219564">
    <property type="component" value="Unassembled WGS sequence"/>
</dbReference>
<proteinExistence type="predicted"/>